<keyword evidence="4 5" id="KW-0472">Membrane</keyword>
<dbReference type="PANTHER" id="PTHR16201:SF37">
    <property type="entry name" value="PQ-LOOP REPEAT-CONTAINING PROTEIN"/>
    <property type="match status" value="1"/>
</dbReference>
<dbReference type="Pfam" id="PF04193">
    <property type="entry name" value="PQ-loop"/>
    <property type="match status" value="1"/>
</dbReference>
<dbReference type="InterPro" id="IPR051415">
    <property type="entry name" value="LAAT-1"/>
</dbReference>
<dbReference type="RefSeq" id="XP_046115459.1">
    <property type="nucleotide sequence ID" value="XM_046258660.1"/>
</dbReference>
<protein>
    <submittedName>
        <fullName evidence="6">PQ loop repeat protein-like protein</fullName>
    </submittedName>
</protein>
<dbReference type="Gene3D" id="1.20.1280.290">
    <property type="match status" value="1"/>
</dbReference>
<dbReference type="GeneID" id="70289563"/>
<gene>
    <name evidence="6" type="ORF">F5Z01DRAFT_268989</name>
</gene>
<dbReference type="GO" id="GO:0016020">
    <property type="term" value="C:membrane"/>
    <property type="evidence" value="ECO:0007669"/>
    <property type="project" value="UniProtKB-SubCell"/>
</dbReference>
<feature type="transmembrane region" description="Helical" evidence="5">
    <location>
        <begin position="188"/>
        <end position="211"/>
    </location>
</feature>
<feature type="transmembrane region" description="Helical" evidence="5">
    <location>
        <begin position="6"/>
        <end position="26"/>
    </location>
</feature>
<feature type="transmembrane region" description="Helical" evidence="5">
    <location>
        <begin position="38"/>
        <end position="58"/>
    </location>
</feature>
<dbReference type="AlphaFoldDB" id="A0A9P8CLZ1"/>
<keyword evidence="2 5" id="KW-0812">Transmembrane</keyword>
<dbReference type="InterPro" id="IPR006603">
    <property type="entry name" value="PQ-loop_rpt"/>
</dbReference>
<comment type="subcellular location">
    <subcellularLocation>
        <location evidence="1">Membrane</location>
        <topology evidence="1">Multi-pass membrane protein</topology>
    </subcellularLocation>
</comment>
<reference evidence="6" key="1">
    <citation type="journal article" date="2021" name="IMA Fungus">
        <title>Genomic characterization of three marine fungi, including Emericellopsis atlantica sp. nov. with signatures of a generalist lifestyle and marine biomass degradation.</title>
        <authorList>
            <person name="Hagestad O.C."/>
            <person name="Hou L."/>
            <person name="Andersen J.H."/>
            <person name="Hansen E.H."/>
            <person name="Altermark B."/>
            <person name="Li C."/>
            <person name="Kuhnert E."/>
            <person name="Cox R.J."/>
            <person name="Crous P.W."/>
            <person name="Spatafora J.W."/>
            <person name="Lail K."/>
            <person name="Amirebrahimi M."/>
            <person name="Lipzen A."/>
            <person name="Pangilinan J."/>
            <person name="Andreopoulos W."/>
            <person name="Hayes R.D."/>
            <person name="Ng V."/>
            <person name="Grigoriev I.V."/>
            <person name="Jackson S.A."/>
            <person name="Sutton T.D.S."/>
            <person name="Dobson A.D.W."/>
            <person name="Rama T."/>
        </authorList>
    </citation>
    <scope>NUCLEOTIDE SEQUENCE</scope>
    <source>
        <strain evidence="6">TS7</strain>
    </source>
</reference>
<dbReference type="Proteomes" id="UP000887229">
    <property type="component" value="Unassembled WGS sequence"/>
</dbReference>
<sequence>MDSPVAANVFGTLGAVLWSLQLLPQIWKNWRRHDTESLSPLFFLSWAAAGVPLGVYNVVSDYNIALQIQPQILIFLSLITWSQCQYYGKRWGLSKVTLCSLTIMSILGGIEVGLVFALRVARDRGHDWALTLMAVLAAVLLVAGVLRHYVDMLRTKTDGGISLRFAALDASGDVASLLSVVFQETLDVLGLVIYGSEFAVWTVLMILVVYFRLCGRKLEAGDDEEPRGAVGHVERQA</sequence>
<accession>A0A9P8CLZ1</accession>
<evidence type="ECO:0000313" key="6">
    <source>
        <dbReference type="EMBL" id="KAG9251535.1"/>
    </source>
</evidence>
<evidence type="ECO:0000313" key="7">
    <source>
        <dbReference type="Proteomes" id="UP000887229"/>
    </source>
</evidence>
<dbReference type="PANTHER" id="PTHR16201">
    <property type="entry name" value="SEVEN TRANSMEMBRANE PROTEIN 1-RELATED"/>
    <property type="match status" value="1"/>
</dbReference>
<keyword evidence="3 5" id="KW-1133">Transmembrane helix</keyword>
<name>A0A9P8CLZ1_9HYPO</name>
<evidence type="ECO:0000256" key="3">
    <source>
        <dbReference type="ARBA" id="ARBA00022989"/>
    </source>
</evidence>
<dbReference type="EMBL" id="MU251267">
    <property type="protein sequence ID" value="KAG9251535.1"/>
    <property type="molecule type" value="Genomic_DNA"/>
</dbReference>
<evidence type="ECO:0000256" key="4">
    <source>
        <dbReference type="ARBA" id="ARBA00023136"/>
    </source>
</evidence>
<evidence type="ECO:0000256" key="1">
    <source>
        <dbReference type="ARBA" id="ARBA00004141"/>
    </source>
</evidence>
<proteinExistence type="predicted"/>
<dbReference type="SMART" id="SM00679">
    <property type="entry name" value="CTNS"/>
    <property type="match status" value="1"/>
</dbReference>
<feature type="transmembrane region" description="Helical" evidence="5">
    <location>
        <begin position="96"/>
        <end position="116"/>
    </location>
</feature>
<organism evidence="6 7">
    <name type="scientific">Emericellopsis atlantica</name>
    <dbReference type="NCBI Taxonomy" id="2614577"/>
    <lineage>
        <taxon>Eukaryota</taxon>
        <taxon>Fungi</taxon>
        <taxon>Dikarya</taxon>
        <taxon>Ascomycota</taxon>
        <taxon>Pezizomycotina</taxon>
        <taxon>Sordariomycetes</taxon>
        <taxon>Hypocreomycetidae</taxon>
        <taxon>Hypocreales</taxon>
        <taxon>Bionectriaceae</taxon>
        <taxon>Emericellopsis</taxon>
    </lineage>
</organism>
<feature type="transmembrane region" description="Helical" evidence="5">
    <location>
        <begin position="128"/>
        <end position="149"/>
    </location>
</feature>
<comment type="caution">
    <text evidence="6">The sequence shown here is derived from an EMBL/GenBank/DDBJ whole genome shotgun (WGS) entry which is preliminary data.</text>
</comment>
<keyword evidence="7" id="KW-1185">Reference proteome</keyword>
<evidence type="ECO:0000256" key="5">
    <source>
        <dbReference type="SAM" id="Phobius"/>
    </source>
</evidence>
<dbReference type="OrthoDB" id="407617at2759"/>
<evidence type="ECO:0000256" key="2">
    <source>
        <dbReference type="ARBA" id="ARBA00022692"/>
    </source>
</evidence>